<keyword evidence="6" id="KW-1185">Reference proteome</keyword>
<comment type="caution">
    <text evidence="5">The sequence shown here is derived from an EMBL/GenBank/DDBJ whole genome shotgun (WGS) entry which is preliminary data.</text>
</comment>
<evidence type="ECO:0000256" key="1">
    <source>
        <dbReference type="ARBA" id="ARBA00023015"/>
    </source>
</evidence>
<gene>
    <name evidence="5" type="primary">csgD</name>
    <name evidence="5" type="ORF">GCM10008111_12660</name>
</gene>
<dbReference type="InterPro" id="IPR036388">
    <property type="entry name" value="WH-like_DNA-bd_sf"/>
</dbReference>
<keyword evidence="2" id="KW-0238">DNA-binding</keyword>
<evidence type="ECO:0000313" key="5">
    <source>
        <dbReference type="EMBL" id="GGW57965.1"/>
    </source>
</evidence>
<dbReference type="PANTHER" id="PTHR44688">
    <property type="entry name" value="DNA-BINDING TRANSCRIPTIONAL ACTIVATOR DEVR_DOSR"/>
    <property type="match status" value="1"/>
</dbReference>
<dbReference type="Proteomes" id="UP000634667">
    <property type="component" value="Unassembled WGS sequence"/>
</dbReference>
<dbReference type="RefSeq" id="WP_189481634.1">
    <property type="nucleotide sequence ID" value="NZ_BMYR01000004.1"/>
</dbReference>
<dbReference type="PANTHER" id="PTHR44688:SF16">
    <property type="entry name" value="DNA-BINDING TRANSCRIPTIONAL ACTIVATOR DEVR_DOSR"/>
    <property type="match status" value="1"/>
</dbReference>
<dbReference type="SUPFAM" id="SSF46894">
    <property type="entry name" value="C-terminal effector domain of the bipartite response regulators"/>
    <property type="match status" value="1"/>
</dbReference>
<evidence type="ECO:0000259" key="4">
    <source>
        <dbReference type="PROSITE" id="PS50043"/>
    </source>
</evidence>
<evidence type="ECO:0000313" key="6">
    <source>
        <dbReference type="Proteomes" id="UP000634667"/>
    </source>
</evidence>
<keyword evidence="1" id="KW-0805">Transcription regulation</keyword>
<evidence type="ECO:0000256" key="3">
    <source>
        <dbReference type="ARBA" id="ARBA00023163"/>
    </source>
</evidence>
<dbReference type="Gene3D" id="1.10.10.10">
    <property type="entry name" value="Winged helix-like DNA-binding domain superfamily/Winged helix DNA-binding domain"/>
    <property type="match status" value="1"/>
</dbReference>
<dbReference type="InterPro" id="IPR000792">
    <property type="entry name" value="Tscrpt_reg_LuxR_C"/>
</dbReference>
<dbReference type="Gene3D" id="3.40.50.2300">
    <property type="match status" value="1"/>
</dbReference>
<dbReference type="PROSITE" id="PS00622">
    <property type="entry name" value="HTH_LUXR_1"/>
    <property type="match status" value="1"/>
</dbReference>
<sequence>MERFSRLILLTDETTQLSTCRYAQAAGIDVEQCSLANFEQIRQQKGLLAGYQFSSESSAKKGFSAKLLSVSRQVPLFVFRAERQLIDPSRAIFAGLRGVIYNDEQPEMVKRALQTMMSGQLYYSRNVMSDALDALFQLREQSNRQIKLPSLLTEQERKISMLIAEGARNKEIAEQLQISANTVKVHVSAIFKKTHSRNRTELVRWLQEPQT</sequence>
<proteinExistence type="predicted"/>
<dbReference type="SMART" id="SM00421">
    <property type="entry name" value="HTH_LUXR"/>
    <property type="match status" value="1"/>
</dbReference>
<dbReference type="PROSITE" id="PS50043">
    <property type="entry name" value="HTH_LUXR_2"/>
    <property type="match status" value="1"/>
</dbReference>
<dbReference type="InterPro" id="IPR016032">
    <property type="entry name" value="Sig_transdc_resp-reg_C-effctor"/>
</dbReference>
<protein>
    <submittedName>
        <fullName evidence="5">Helix-turn-helix transcriptional regulator</fullName>
    </submittedName>
</protein>
<keyword evidence="3" id="KW-0804">Transcription</keyword>
<feature type="domain" description="HTH luxR-type" evidence="4">
    <location>
        <begin position="145"/>
        <end position="210"/>
    </location>
</feature>
<evidence type="ECO:0000256" key="2">
    <source>
        <dbReference type="ARBA" id="ARBA00023125"/>
    </source>
</evidence>
<dbReference type="PRINTS" id="PR00038">
    <property type="entry name" value="HTHLUXR"/>
</dbReference>
<dbReference type="Pfam" id="PF00196">
    <property type="entry name" value="GerE"/>
    <property type="match status" value="1"/>
</dbReference>
<reference evidence="6" key="1">
    <citation type="journal article" date="2019" name="Int. J. Syst. Evol. Microbiol.">
        <title>The Global Catalogue of Microorganisms (GCM) 10K type strain sequencing project: providing services to taxonomists for standard genome sequencing and annotation.</title>
        <authorList>
            <consortium name="The Broad Institute Genomics Platform"/>
            <consortium name="The Broad Institute Genome Sequencing Center for Infectious Disease"/>
            <person name="Wu L."/>
            <person name="Ma J."/>
        </authorList>
    </citation>
    <scope>NUCLEOTIDE SEQUENCE [LARGE SCALE GENOMIC DNA]</scope>
    <source>
        <strain evidence="6">KCTC 23723</strain>
    </source>
</reference>
<dbReference type="EMBL" id="BMYR01000004">
    <property type="protein sequence ID" value="GGW57965.1"/>
    <property type="molecule type" value="Genomic_DNA"/>
</dbReference>
<dbReference type="CDD" id="cd06170">
    <property type="entry name" value="LuxR_C_like"/>
    <property type="match status" value="1"/>
</dbReference>
<accession>A0ABQ2WIB4</accession>
<name>A0ABQ2WIB4_9ALTE</name>
<organism evidence="5 6">
    <name type="scientific">Alishewanella tabrizica</name>
    <dbReference type="NCBI Taxonomy" id="671278"/>
    <lineage>
        <taxon>Bacteria</taxon>
        <taxon>Pseudomonadati</taxon>
        <taxon>Pseudomonadota</taxon>
        <taxon>Gammaproteobacteria</taxon>
        <taxon>Alteromonadales</taxon>
        <taxon>Alteromonadaceae</taxon>
        <taxon>Alishewanella</taxon>
    </lineage>
</organism>